<name>A0A2A9DVZ3_9MICO</name>
<dbReference type="GO" id="GO:0016491">
    <property type="term" value="F:oxidoreductase activity"/>
    <property type="evidence" value="ECO:0007669"/>
    <property type="project" value="InterPro"/>
</dbReference>
<keyword evidence="2" id="KW-0067">ATP-binding</keyword>
<dbReference type="InterPro" id="IPR007037">
    <property type="entry name" value="SIP_rossman_dom"/>
</dbReference>
<dbReference type="InterPro" id="IPR017938">
    <property type="entry name" value="Riboflavin_synthase-like_b-brl"/>
</dbReference>
<gene>
    <name evidence="2" type="ORF">ATJ78_1444</name>
</gene>
<dbReference type="PANTHER" id="PTHR30157">
    <property type="entry name" value="FERRIC REDUCTASE, NADPH-DEPENDENT"/>
    <property type="match status" value="1"/>
</dbReference>
<dbReference type="EMBL" id="PDJE01000001">
    <property type="protein sequence ID" value="PFG30511.1"/>
    <property type="molecule type" value="Genomic_DNA"/>
</dbReference>
<evidence type="ECO:0000313" key="2">
    <source>
        <dbReference type="EMBL" id="PFG30511.1"/>
    </source>
</evidence>
<dbReference type="Gene3D" id="3.40.50.80">
    <property type="entry name" value="Nucleotide-binding domain of ferredoxin-NADP reductase (FNR) module"/>
    <property type="match status" value="1"/>
</dbReference>
<dbReference type="InterPro" id="IPR039261">
    <property type="entry name" value="FNR_nucleotide-bd"/>
</dbReference>
<protein>
    <submittedName>
        <fullName evidence="2">ATP-binding cassette subfamily B protein IrtA</fullName>
    </submittedName>
</protein>
<organism evidence="2 3">
    <name type="scientific">Paramicrobacterium agarici</name>
    <dbReference type="NCBI Taxonomy" id="630514"/>
    <lineage>
        <taxon>Bacteria</taxon>
        <taxon>Bacillati</taxon>
        <taxon>Actinomycetota</taxon>
        <taxon>Actinomycetes</taxon>
        <taxon>Micrococcales</taxon>
        <taxon>Microbacteriaceae</taxon>
        <taxon>Paramicrobacterium</taxon>
    </lineage>
</organism>
<dbReference type="Pfam" id="PF04954">
    <property type="entry name" value="SIP"/>
    <property type="match status" value="1"/>
</dbReference>
<dbReference type="Proteomes" id="UP000221369">
    <property type="component" value="Unassembled WGS sequence"/>
</dbReference>
<dbReference type="Gene3D" id="2.40.30.10">
    <property type="entry name" value="Translation factors"/>
    <property type="match status" value="1"/>
</dbReference>
<dbReference type="SUPFAM" id="SSF63380">
    <property type="entry name" value="Riboflavin synthase domain-like"/>
    <property type="match status" value="1"/>
</dbReference>
<dbReference type="Pfam" id="PF08021">
    <property type="entry name" value="FAD_binding_9"/>
    <property type="match status" value="1"/>
</dbReference>
<dbReference type="InterPro" id="IPR013113">
    <property type="entry name" value="SIP_FAD-bd"/>
</dbReference>
<keyword evidence="2" id="KW-0547">Nucleotide-binding</keyword>
<dbReference type="InterPro" id="IPR017927">
    <property type="entry name" value="FAD-bd_FR_type"/>
</dbReference>
<comment type="caution">
    <text evidence="2">The sequence shown here is derived from an EMBL/GenBank/DDBJ whole genome shotgun (WGS) entry which is preliminary data.</text>
</comment>
<dbReference type="InterPro" id="IPR039374">
    <property type="entry name" value="SIP_fam"/>
</dbReference>
<keyword evidence="3" id="KW-1185">Reference proteome</keyword>
<evidence type="ECO:0000313" key="3">
    <source>
        <dbReference type="Proteomes" id="UP000221369"/>
    </source>
</evidence>
<dbReference type="CDD" id="cd06193">
    <property type="entry name" value="siderophore_interacting"/>
    <property type="match status" value="1"/>
</dbReference>
<feature type="domain" description="FAD-binding FR-type" evidence="1">
    <location>
        <begin position="1"/>
        <end position="111"/>
    </location>
</feature>
<dbReference type="PROSITE" id="PS51384">
    <property type="entry name" value="FAD_FR"/>
    <property type="match status" value="1"/>
</dbReference>
<sequence>MTIVEIVDVTPRYRRIIFSAPDLVEALEIFPTAWLRLWIPNPDRGERHLSQRGYTFVDVNADNGTFGLEFVLHETKGPAGDWARAANVGDVSEVALTPARISLPEGTREIVLAGDITALPAINSWVSDLDASVQARVFIEDDHHDVDQLPAVTRSGDTWAWIRREGKRGEALAEHLRAAVAPSARQYAWAAGEKTLVKHVRAVMKDHLGLIRGQHFSQFYWIEGHSPA</sequence>
<dbReference type="PANTHER" id="PTHR30157:SF0">
    <property type="entry name" value="NADPH-DEPENDENT FERRIC-CHELATE REDUCTASE"/>
    <property type="match status" value="1"/>
</dbReference>
<dbReference type="AlphaFoldDB" id="A0A2A9DVZ3"/>
<reference evidence="2 3" key="1">
    <citation type="submission" date="2017-10" db="EMBL/GenBank/DDBJ databases">
        <title>Sequencing the genomes of 1000 actinobacteria strains.</title>
        <authorList>
            <person name="Klenk H.-P."/>
        </authorList>
    </citation>
    <scope>NUCLEOTIDE SEQUENCE [LARGE SCALE GENOMIC DNA]</scope>
    <source>
        <strain evidence="2 3">DSM 21798</strain>
    </source>
</reference>
<proteinExistence type="predicted"/>
<accession>A0A2A9DVZ3</accession>
<dbReference type="GO" id="GO:0005524">
    <property type="term" value="F:ATP binding"/>
    <property type="evidence" value="ECO:0007669"/>
    <property type="project" value="UniProtKB-KW"/>
</dbReference>
<evidence type="ECO:0000259" key="1">
    <source>
        <dbReference type="PROSITE" id="PS51384"/>
    </source>
</evidence>
<dbReference type="RefSeq" id="WP_098406960.1">
    <property type="nucleotide sequence ID" value="NZ_PDJE01000001.1"/>
</dbReference>